<feature type="region of interest" description="Disordered" evidence="1">
    <location>
        <begin position="73"/>
        <end position="105"/>
    </location>
</feature>
<sequence length="105" mass="10948">MPVATTAAMTAAADPMMIAFVRDFLGSGSGGRGGVSGIGGGMSWLMDPPRRVRTGGRIMRRMGTRRAVCARVMTRTRDGPGTGDRNGDTSPGRRRANDVLADPPG</sequence>
<evidence type="ECO:0000313" key="3">
    <source>
        <dbReference type="Proteomes" id="UP000649259"/>
    </source>
</evidence>
<proteinExistence type="predicted"/>
<dbReference type="EMBL" id="BNEB01000005">
    <property type="protein sequence ID" value="GHI64144.1"/>
    <property type="molecule type" value="Genomic_DNA"/>
</dbReference>
<dbReference type="Proteomes" id="UP000649259">
    <property type="component" value="Unassembled WGS sequence"/>
</dbReference>
<comment type="caution">
    <text evidence="2">The sequence shown here is derived from an EMBL/GenBank/DDBJ whole genome shotgun (WGS) entry which is preliminary data.</text>
</comment>
<organism evidence="2 3">
    <name type="scientific">Streptomyces asoensis</name>
    <dbReference type="NCBI Taxonomy" id="249586"/>
    <lineage>
        <taxon>Bacteria</taxon>
        <taxon>Bacillati</taxon>
        <taxon>Actinomycetota</taxon>
        <taxon>Actinomycetes</taxon>
        <taxon>Kitasatosporales</taxon>
        <taxon>Streptomycetaceae</taxon>
        <taxon>Streptomyces</taxon>
    </lineage>
</organism>
<keyword evidence="3" id="KW-1185">Reference proteome</keyword>
<evidence type="ECO:0000256" key="1">
    <source>
        <dbReference type="SAM" id="MobiDB-lite"/>
    </source>
</evidence>
<reference evidence="3" key="1">
    <citation type="submission" date="2023-07" db="EMBL/GenBank/DDBJ databases">
        <title>Whole genome shotgun sequence of Streptomyces cacaoi subsp. asoensis NBRC 13813.</title>
        <authorList>
            <person name="Komaki H."/>
            <person name="Tamura T."/>
        </authorList>
    </citation>
    <scope>NUCLEOTIDE SEQUENCE [LARGE SCALE GENOMIC DNA]</scope>
    <source>
        <strain evidence="3">NBRC 13813</strain>
    </source>
</reference>
<gene>
    <name evidence="2" type="ORF">Saso_57940</name>
</gene>
<protein>
    <submittedName>
        <fullName evidence="2">Uncharacterized protein</fullName>
    </submittedName>
</protein>
<evidence type="ECO:0000313" key="2">
    <source>
        <dbReference type="EMBL" id="GHI64144.1"/>
    </source>
</evidence>
<accession>A0ABQ3S7R9</accession>
<name>A0ABQ3S7R9_9ACTN</name>